<evidence type="ECO:0000313" key="2">
    <source>
        <dbReference type="Proteomes" id="UP000178367"/>
    </source>
</evidence>
<gene>
    <name evidence="1" type="ORF">A2227_07085</name>
</gene>
<name>A0A1F5SEE4_9BACT</name>
<dbReference type="EMBL" id="MFGB01000023">
    <property type="protein sequence ID" value="OGF25085.1"/>
    <property type="molecule type" value="Genomic_DNA"/>
</dbReference>
<evidence type="ECO:0000313" key="1">
    <source>
        <dbReference type="EMBL" id="OGF25085.1"/>
    </source>
</evidence>
<reference evidence="1 2" key="1">
    <citation type="journal article" date="2016" name="Nat. Commun.">
        <title>Thousands of microbial genomes shed light on interconnected biogeochemical processes in an aquifer system.</title>
        <authorList>
            <person name="Anantharaman K."/>
            <person name="Brown C.T."/>
            <person name="Hug L.A."/>
            <person name="Sharon I."/>
            <person name="Castelle C.J."/>
            <person name="Probst A.J."/>
            <person name="Thomas B.C."/>
            <person name="Singh A."/>
            <person name="Wilkins M.J."/>
            <person name="Karaoz U."/>
            <person name="Brodie E.L."/>
            <person name="Williams K.H."/>
            <person name="Hubbard S.S."/>
            <person name="Banfield J.F."/>
        </authorList>
    </citation>
    <scope>NUCLEOTIDE SEQUENCE [LARGE SCALE GENOMIC DNA]</scope>
</reference>
<organism evidence="1 2">
    <name type="scientific">Candidatus Falkowbacteria bacterium RIFOXYA2_FULL_47_19</name>
    <dbReference type="NCBI Taxonomy" id="1797994"/>
    <lineage>
        <taxon>Bacteria</taxon>
        <taxon>Candidatus Falkowiibacteriota</taxon>
    </lineage>
</organism>
<dbReference type="Proteomes" id="UP000178367">
    <property type="component" value="Unassembled WGS sequence"/>
</dbReference>
<accession>A0A1F5SEE4</accession>
<comment type="caution">
    <text evidence="1">The sequence shown here is derived from an EMBL/GenBank/DDBJ whole genome shotgun (WGS) entry which is preliminary data.</text>
</comment>
<proteinExistence type="predicted"/>
<sequence>MRKNNDRTTVLISYNRVEGFESGWHGQKRLFVCANDAGRGSNTGEGWSDNERAGSVMHSISGQYYHGAVPVKSVKEYFVYAGLYAFEQAIHIARSLRKASGKPTTLVACHCRSAQKVDMLRLTGIRIIWSECGGSRTMGELGKKAIA</sequence>
<protein>
    <submittedName>
        <fullName evidence="1">Uncharacterized protein</fullName>
    </submittedName>
</protein>
<dbReference type="STRING" id="1797994.A2227_07085"/>
<dbReference type="AlphaFoldDB" id="A0A1F5SEE4"/>